<comment type="cofactor">
    <cofactor evidence="1">
        <name>heme</name>
        <dbReference type="ChEBI" id="CHEBI:30413"/>
    </cofactor>
</comment>
<evidence type="ECO:0000256" key="2">
    <source>
        <dbReference type="ARBA" id="ARBA00010617"/>
    </source>
</evidence>
<reference evidence="8 9" key="1">
    <citation type="journal article" date="2023" name="Plant Dis.">
        <title>First Report of Diplodia intermedia Causing Canker and Dieback Diseases on Apple Trees in Canada.</title>
        <authorList>
            <person name="Ellouze W."/>
            <person name="Ilyukhin E."/>
            <person name="Sulman M."/>
            <person name="Ali S."/>
        </authorList>
    </citation>
    <scope>NUCLEOTIDE SEQUENCE [LARGE SCALE GENOMIC DNA]</scope>
    <source>
        <strain evidence="8 9">M45-28</strain>
    </source>
</reference>
<organism evidence="8 9">
    <name type="scientific">Diplodia intermedia</name>
    <dbReference type="NCBI Taxonomy" id="856260"/>
    <lineage>
        <taxon>Eukaryota</taxon>
        <taxon>Fungi</taxon>
        <taxon>Dikarya</taxon>
        <taxon>Ascomycota</taxon>
        <taxon>Pezizomycotina</taxon>
        <taxon>Dothideomycetes</taxon>
        <taxon>Dothideomycetes incertae sedis</taxon>
        <taxon>Botryosphaeriales</taxon>
        <taxon>Botryosphaeriaceae</taxon>
        <taxon>Diplodia</taxon>
    </lineage>
</organism>
<dbReference type="Proteomes" id="UP001521184">
    <property type="component" value="Unassembled WGS sequence"/>
</dbReference>
<dbReference type="PANTHER" id="PTHR46206:SF6">
    <property type="entry name" value="CYTOCHROME P450 MONOOXYGENASE AN1598-RELATED"/>
    <property type="match status" value="1"/>
</dbReference>
<dbReference type="PRINTS" id="PR00465">
    <property type="entry name" value="EP450IV"/>
</dbReference>
<proteinExistence type="inferred from homology"/>
<evidence type="ECO:0000256" key="3">
    <source>
        <dbReference type="ARBA" id="ARBA00022723"/>
    </source>
</evidence>
<dbReference type="Pfam" id="PF00067">
    <property type="entry name" value="p450"/>
    <property type="match status" value="1"/>
</dbReference>
<feature type="transmembrane region" description="Helical" evidence="7">
    <location>
        <begin position="12"/>
        <end position="35"/>
    </location>
</feature>
<sequence>MIGALMKTDEAEILMPFLAWPILSSVILLFCSWLFSPAPDTKSAPRAGPAPGWFGLARAKRNFVANGGKIIQCGYDKVSGVACSGSSDAYLAQYKDSMFKVQTADMERIVLSNKYVDEIRTAPESVLSVRAGMTEPSDKLVRPVNEEACFWLSNAIPETQGEVSLAAYATILRTVAGITSRVLVGLPVSRSEDWLNTATGYTLDVFHVSTALRAYPPFARPFIAPFLSSTKRVQDHIQTAESCLAHLFEERLKYPGEKMSLDMIQWLSDSARGADRDPKVLTRKVLFLTLAAVHTSTMSATHALFDLCAMPQYIEPLRDEIREVVGKEGWSLSAINNMKRLDSFMKESQRVNHPGLLSFNRKVMSPLRLSDGTVIPAKSFITMATNSIAHDERYYPNADTFDGFRFFRKRLQSEDEAKRHQFTSTGATSLPFGHGKFACPGRFFAAAQIKAVLANIILKYDVSFPAGQTERPENVFSGEGIGPSREQVVVFRPRKEQTAGKAS</sequence>
<evidence type="ECO:0000256" key="1">
    <source>
        <dbReference type="ARBA" id="ARBA00001971"/>
    </source>
</evidence>
<evidence type="ECO:0000256" key="7">
    <source>
        <dbReference type="SAM" id="Phobius"/>
    </source>
</evidence>
<gene>
    <name evidence="8" type="ORF">SLS58_009461</name>
</gene>
<evidence type="ECO:0008006" key="10">
    <source>
        <dbReference type="Google" id="ProtNLM"/>
    </source>
</evidence>
<keyword evidence="5" id="KW-0408">Iron</keyword>
<dbReference type="InterPro" id="IPR036396">
    <property type="entry name" value="Cyt_P450_sf"/>
</dbReference>
<keyword evidence="6" id="KW-0503">Monooxygenase</keyword>
<keyword evidence="4" id="KW-0560">Oxidoreductase</keyword>
<evidence type="ECO:0000256" key="4">
    <source>
        <dbReference type="ARBA" id="ARBA00023002"/>
    </source>
</evidence>
<dbReference type="InterPro" id="IPR002403">
    <property type="entry name" value="Cyt_P450_E_grp-IV"/>
</dbReference>
<keyword evidence="7" id="KW-1133">Transmembrane helix</keyword>
<dbReference type="CDD" id="cd11041">
    <property type="entry name" value="CYP503A1-like"/>
    <property type="match status" value="1"/>
</dbReference>
<accession>A0ABR3TBY2</accession>
<protein>
    <recommendedName>
        <fullName evidence="10">Cytochrome P450</fullName>
    </recommendedName>
</protein>
<comment type="caution">
    <text evidence="8">The sequence shown here is derived from an EMBL/GenBank/DDBJ whole genome shotgun (WGS) entry which is preliminary data.</text>
</comment>
<comment type="similarity">
    <text evidence="2">Belongs to the cytochrome P450 family.</text>
</comment>
<dbReference type="InterPro" id="IPR001128">
    <property type="entry name" value="Cyt_P450"/>
</dbReference>
<evidence type="ECO:0000313" key="9">
    <source>
        <dbReference type="Proteomes" id="UP001521184"/>
    </source>
</evidence>
<dbReference type="EMBL" id="JAKEKT020000093">
    <property type="protein sequence ID" value="KAL1637022.1"/>
    <property type="molecule type" value="Genomic_DNA"/>
</dbReference>
<keyword evidence="3" id="KW-0479">Metal-binding</keyword>
<keyword evidence="7" id="KW-0472">Membrane</keyword>
<dbReference type="SUPFAM" id="SSF48264">
    <property type="entry name" value="Cytochrome P450"/>
    <property type="match status" value="1"/>
</dbReference>
<dbReference type="Gene3D" id="1.10.630.10">
    <property type="entry name" value="Cytochrome P450"/>
    <property type="match status" value="1"/>
</dbReference>
<keyword evidence="7" id="KW-0812">Transmembrane</keyword>
<evidence type="ECO:0000256" key="5">
    <source>
        <dbReference type="ARBA" id="ARBA00023004"/>
    </source>
</evidence>
<evidence type="ECO:0000313" key="8">
    <source>
        <dbReference type="EMBL" id="KAL1637022.1"/>
    </source>
</evidence>
<dbReference type="PANTHER" id="PTHR46206">
    <property type="entry name" value="CYTOCHROME P450"/>
    <property type="match status" value="1"/>
</dbReference>
<keyword evidence="9" id="KW-1185">Reference proteome</keyword>
<name>A0ABR3TBY2_9PEZI</name>
<evidence type="ECO:0000256" key="6">
    <source>
        <dbReference type="ARBA" id="ARBA00023033"/>
    </source>
</evidence>